<evidence type="ECO:0000313" key="10">
    <source>
        <dbReference type="EMBL" id="KNG95435.1"/>
    </source>
</evidence>
<dbReference type="GO" id="GO:0000820">
    <property type="term" value="P:regulation of glutamine family amino acid metabolic process"/>
    <property type="evidence" value="ECO:0007669"/>
    <property type="project" value="TreeGrafter"/>
</dbReference>
<feature type="domain" description="PII-uridylyltransferase/Glutamine-synthetase adenylyltransferase" evidence="9">
    <location>
        <begin position="794"/>
        <end position="900"/>
    </location>
</feature>
<evidence type="ECO:0000256" key="3">
    <source>
        <dbReference type="ARBA" id="ARBA00022741"/>
    </source>
</evidence>
<proteinExistence type="predicted"/>
<keyword evidence="2 10" id="KW-0548">Nucleotidyltransferase</keyword>
<gene>
    <name evidence="10" type="ORF">ATO11_02195</name>
</gene>
<dbReference type="RefSeq" id="WP_050529169.1">
    <property type="nucleotide sequence ID" value="NZ_AQQZ01000001.1"/>
</dbReference>
<keyword evidence="3" id="KW-0547">Nucleotide-binding</keyword>
<evidence type="ECO:0000256" key="1">
    <source>
        <dbReference type="ARBA" id="ARBA00022679"/>
    </source>
</evidence>
<dbReference type="InterPro" id="IPR043519">
    <property type="entry name" value="NT_sf"/>
</dbReference>
<organism evidence="10 11">
    <name type="scientific">Pseudaestuariivita atlantica</name>
    <dbReference type="NCBI Taxonomy" id="1317121"/>
    <lineage>
        <taxon>Bacteria</taxon>
        <taxon>Pseudomonadati</taxon>
        <taxon>Pseudomonadota</taxon>
        <taxon>Alphaproteobacteria</taxon>
        <taxon>Rhodobacterales</taxon>
        <taxon>Paracoccaceae</taxon>
        <taxon>Pseudaestuariivita</taxon>
    </lineage>
</organism>
<evidence type="ECO:0000256" key="5">
    <source>
        <dbReference type="ARBA" id="ARBA00022842"/>
    </source>
</evidence>
<keyword evidence="7" id="KW-0175">Coiled coil</keyword>
<feature type="domain" description="Glutamate-ammonia ligase adenylyltransferase repeated" evidence="8">
    <location>
        <begin position="513"/>
        <end position="753"/>
    </location>
</feature>
<name>A0A0L1JUL7_9RHOB</name>
<feature type="coiled-coil region" evidence="7">
    <location>
        <begin position="360"/>
        <end position="423"/>
    </location>
</feature>
<feature type="domain" description="Glutamate-ammonia ligase adenylyltransferase repeated" evidence="8">
    <location>
        <begin position="41"/>
        <end position="261"/>
    </location>
</feature>
<dbReference type="Pfam" id="PF03710">
    <property type="entry name" value="GlnE"/>
    <property type="match status" value="2"/>
</dbReference>
<dbReference type="EMBL" id="AQQZ01000001">
    <property type="protein sequence ID" value="KNG95435.1"/>
    <property type="molecule type" value="Genomic_DNA"/>
</dbReference>
<dbReference type="Proteomes" id="UP000036938">
    <property type="component" value="Unassembled WGS sequence"/>
</dbReference>
<evidence type="ECO:0000256" key="4">
    <source>
        <dbReference type="ARBA" id="ARBA00022840"/>
    </source>
</evidence>
<dbReference type="PANTHER" id="PTHR30621:SF0">
    <property type="entry name" value="BIFUNCTIONAL GLUTAMINE SYNTHETASE ADENYLYLTRANSFERASE_ADENYLYL-REMOVING ENZYME"/>
    <property type="match status" value="1"/>
</dbReference>
<dbReference type="GO" id="GO:0005524">
    <property type="term" value="F:ATP binding"/>
    <property type="evidence" value="ECO:0007669"/>
    <property type="project" value="UniProtKB-KW"/>
</dbReference>
<evidence type="ECO:0000259" key="8">
    <source>
        <dbReference type="Pfam" id="PF03710"/>
    </source>
</evidence>
<dbReference type="Gene3D" id="1.20.120.330">
    <property type="entry name" value="Nucleotidyltransferases domain 2"/>
    <property type="match status" value="2"/>
</dbReference>
<dbReference type="PATRIC" id="fig|1317121.7.peg.442"/>
<dbReference type="OrthoDB" id="9759366at2"/>
<evidence type="ECO:0000256" key="6">
    <source>
        <dbReference type="ARBA" id="ARBA00023268"/>
    </source>
</evidence>
<dbReference type="CDD" id="cd05401">
    <property type="entry name" value="NT_GlnE_GlnD_like"/>
    <property type="match status" value="2"/>
</dbReference>
<keyword evidence="6" id="KW-0511">Multifunctional enzyme</keyword>
<evidence type="ECO:0000313" key="11">
    <source>
        <dbReference type="Proteomes" id="UP000036938"/>
    </source>
</evidence>
<reference evidence="10 11" key="1">
    <citation type="journal article" date="2015" name="Int. J. Syst. Evol. Microbiol.">
        <title>Aestuariivita atlantica sp. nov., isolated from deep sea sediment of the Atlantic Ocean.</title>
        <authorList>
            <person name="Li G."/>
            <person name="Lai Q."/>
            <person name="Du Y."/>
            <person name="Liu X."/>
            <person name="Sun F."/>
            <person name="Shao Z."/>
        </authorList>
    </citation>
    <scope>NUCLEOTIDE SEQUENCE [LARGE SCALE GENOMIC DNA]</scope>
    <source>
        <strain evidence="10 11">22II-S11-z3</strain>
    </source>
</reference>
<keyword evidence="11" id="KW-1185">Reference proteome</keyword>
<dbReference type="InterPro" id="IPR023057">
    <property type="entry name" value="GlnE"/>
</dbReference>
<protein>
    <submittedName>
        <fullName evidence="10">Glutamate-ammonia-ligase adenylyltransferase</fullName>
    </submittedName>
</protein>
<dbReference type="GO" id="GO:0008882">
    <property type="term" value="F:[glutamate-ammonia-ligase] adenylyltransferase activity"/>
    <property type="evidence" value="ECO:0007669"/>
    <property type="project" value="InterPro"/>
</dbReference>
<dbReference type="SUPFAM" id="SSF81301">
    <property type="entry name" value="Nucleotidyltransferase"/>
    <property type="match status" value="2"/>
</dbReference>
<evidence type="ECO:0000256" key="2">
    <source>
        <dbReference type="ARBA" id="ARBA00022695"/>
    </source>
</evidence>
<dbReference type="AlphaFoldDB" id="A0A0L1JUL7"/>
<evidence type="ECO:0000256" key="7">
    <source>
        <dbReference type="SAM" id="Coils"/>
    </source>
</evidence>
<dbReference type="STRING" id="1317121.ATO11_02195"/>
<dbReference type="Pfam" id="PF08335">
    <property type="entry name" value="GlnD_UR_UTase"/>
    <property type="match status" value="2"/>
</dbReference>
<sequence length="918" mass="99784">MTALAPVTRCPRPYNADRGAEARAAVPWADAPLADLVAGAAGCAPYIAQLVAAEGDWLETAAPDPRAAFDAELAVLRDLPPEADPSSPLRTAKRRAALLTALADLGGLWPLADITHALTELADTACSVALGAAMARARGAPPMPTIFAMGKMGAFELNYSSDIDLICLFDDRGFGPAEVAEARSGLARVIRRMTGWLNDVTDEGYVFRTDLRLRPDAGATPVCIAMSAAETYYETHGRTWERAAWVKARPCAGDMEAGDRFIADLRPFIWRRHLDFAAVRDAHDMRLAIREHKGLHGPITLPGHNLKLGRGGIREIEFFTQTRQIIAGGRDPSLRLRGTAEGLERLTRKGWVDADAAGALARHYRTLREAEHRVQMLRDAQTHDLPRDAAGFERLAAFMDMDRAALERHLSEALEEVNEITDRFFDRDAGRLPSDPAPVAPAVADESWLRYPALRSDRAAQIFRRLQPGILARLATADRPDEARAAFDRFLSGLPAGVQLFSLFDANPQLIDLLVEIVSVGPELAGYLSRHAEVFDAVIAGEFFTPWPGVETMHEALAAALAEERDYEAQLDTARRWRKDWQFRIGVHLLRGIVPPEEAARHYADLAEAVMRALWPVIVAHFAAKHGTPPGRGVALLGMGSLGAARLHARSDLDLIVIYDAGDATESDGPRPLAVRPYYARLTQALVTALTAPTAEGRLYEVDMRLRPSGNQGPVATSLTAFRDYQQDQAWTWEHMALTRARIVAGDAGVGADVRGFLDTHLSIPREAAPVLADLRDMRDRIAAAHGTLDDWEGKLGQGRLQDIELFAQAACLCAGVFHGDVDEGIAAAHALGWITEREAEALTDAHALCWRLRMAEQLIGPDVSDPDKLGAGGQAFIVRIAGQSDRDQLDAALASRSSAAAAVIDRVIAERAGNGPQ</sequence>
<keyword evidence="10" id="KW-0436">Ligase</keyword>
<accession>A0A0L1JUL7</accession>
<comment type="caution">
    <text evidence="10">The sequence shown here is derived from an EMBL/GenBank/DDBJ whole genome shotgun (WGS) entry which is preliminary data.</text>
</comment>
<feature type="domain" description="PII-uridylyltransferase/Glutamine-synthetase adenylyltransferase" evidence="9">
    <location>
        <begin position="285"/>
        <end position="425"/>
    </location>
</feature>
<dbReference type="InterPro" id="IPR013546">
    <property type="entry name" value="PII_UdlTrfase/GS_AdlTrfase"/>
</dbReference>
<keyword evidence="4" id="KW-0067">ATP-binding</keyword>
<dbReference type="Gene3D" id="3.30.460.10">
    <property type="entry name" value="Beta Polymerase, domain 2"/>
    <property type="match status" value="2"/>
</dbReference>
<keyword evidence="1 10" id="KW-0808">Transferase</keyword>
<dbReference type="GO" id="GO:0016874">
    <property type="term" value="F:ligase activity"/>
    <property type="evidence" value="ECO:0007669"/>
    <property type="project" value="UniProtKB-KW"/>
</dbReference>
<keyword evidence="5" id="KW-0460">Magnesium</keyword>
<dbReference type="GO" id="GO:0005829">
    <property type="term" value="C:cytosol"/>
    <property type="evidence" value="ECO:0007669"/>
    <property type="project" value="TreeGrafter"/>
</dbReference>
<dbReference type="InterPro" id="IPR005190">
    <property type="entry name" value="GlnE_rpt_dom"/>
</dbReference>
<evidence type="ECO:0000259" key="9">
    <source>
        <dbReference type="Pfam" id="PF08335"/>
    </source>
</evidence>
<dbReference type="PANTHER" id="PTHR30621">
    <property type="entry name" value="GLUTAMINE SYNTHETASE ADENYLYLTRANSFERASE"/>
    <property type="match status" value="1"/>
</dbReference>
<dbReference type="SUPFAM" id="SSF81593">
    <property type="entry name" value="Nucleotidyltransferase substrate binding subunit/domain"/>
    <property type="match status" value="2"/>
</dbReference>